<name>A0A9P6NBV8_9BASI</name>
<proteinExistence type="predicted"/>
<feature type="compositionally biased region" description="Polar residues" evidence="1">
    <location>
        <begin position="1"/>
        <end position="11"/>
    </location>
</feature>
<gene>
    <name evidence="2" type="ORF">CROQUDRAFT_99472</name>
</gene>
<protein>
    <submittedName>
        <fullName evidence="2">Uncharacterized protein</fullName>
    </submittedName>
</protein>
<evidence type="ECO:0000313" key="2">
    <source>
        <dbReference type="EMBL" id="KAG0140896.1"/>
    </source>
</evidence>
<feature type="region of interest" description="Disordered" evidence="1">
    <location>
        <begin position="1"/>
        <end position="22"/>
    </location>
</feature>
<comment type="caution">
    <text evidence="2">The sequence shown here is derived from an EMBL/GenBank/DDBJ whole genome shotgun (WGS) entry which is preliminary data.</text>
</comment>
<keyword evidence="3" id="KW-1185">Reference proteome</keyword>
<dbReference type="AlphaFoldDB" id="A0A9P6NBV8"/>
<organism evidence="2 3">
    <name type="scientific">Cronartium quercuum f. sp. fusiforme G11</name>
    <dbReference type="NCBI Taxonomy" id="708437"/>
    <lineage>
        <taxon>Eukaryota</taxon>
        <taxon>Fungi</taxon>
        <taxon>Dikarya</taxon>
        <taxon>Basidiomycota</taxon>
        <taxon>Pucciniomycotina</taxon>
        <taxon>Pucciniomycetes</taxon>
        <taxon>Pucciniales</taxon>
        <taxon>Coleosporiaceae</taxon>
        <taxon>Cronartium</taxon>
    </lineage>
</organism>
<evidence type="ECO:0000313" key="3">
    <source>
        <dbReference type="Proteomes" id="UP000886653"/>
    </source>
</evidence>
<accession>A0A9P6NBV8</accession>
<dbReference type="Proteomes" id="UP000886653">
    <property type="component" value="Unassembled WGS sequence"/>
</dbReference>
<reference evidence="2" key="1">
    <citation type="submission" date="2013-11" db="EMBL/GenBank/DDBJ databases">
        <title>Genome sequence of the fusiform rust pathogen reveals effectors for host alternation and coevolution with pine.</title>
        <authorList>
            <consortium name="DOE Joint Genome Institute"/>
            <person name="Smith K."/>
            <person name="Pendleton A."/>
            <person name="Kubisiak T."/>
            <person name="Anderson C."/>
            <person name="Salamov A."/>
            <person name="Aerts A."/>
            <person name="Riley R."/>
            <person name="Clum A."/>
            <person name="Lindquist E."/>
            <person name="Ence D."/>
            <person name="Campbell M."/>
            <person name="Kronenberg Z."/>
            <person name="Feau N."/>
            <person name="Dhillon B."/>
            <person name="Hamelin R."/>
            <person name="Burleigh J."/>
            <person name="Smith J."/>
            <person name="Yandell M."/>
            <person name="Nelson C."/>
            <person name="Grigoriev I."/>
            <person name="Davis J."/>
        </authorList>
    </citation>
    <scope>NUCLEOTIDE SEQUENCE</scope>
    <source>
        <strain evidence="2">G11</strain>
    </source>
</reference>
<sequence length="93" mass="10074">MPVVQNFNDSPLQPPTQPSVPSASISASFLEYSSLPNPTYYNLPGMDYSEVILDVDLMVGGKTIRAQALADSGSTGDFMSCKFVHQHGFHLLP</sequence>
<evidence type="ECO:0000256" key="1">
    <source>
        <dbReference type="SAM" id="MobiDB-lite"/>
    </source>
</evidence>
<dbReference type="EMBL" id="MU167413">
    <property type="protein sequence ID" value="KAG0140896.1"/>
    <property type="molecule type" value="Genomic_DNA"/>
</dbReference>